<evidence type="ECO:0000256" key="1">
    <source>
        <dbReference type="ARBA" id="ARBA00009227"/>
    </source>
</evidence>
<dbReference type="RefSeq" id="WP_128867453.1">
    <property type="nucleotide sequence ID" value="NZ_JAAVJF010000002.1"/>
</dbReference>
<comment type="cofactor">
    <cofactor evidence="4">
        <name>Mn(2+)</name>
        <dbReference type="ChEBI" id="CHEBI:29035"/>
    </cofactor>
    <text evidence="4">Binds 2 manganese ions per subunit.</text>
</comment>
<gene>
    <name evidence="6" type="ORF">HC235_04595</name>
</gene>
<accession>A0A7L4P9V2</accession>
<dbReference type="InterPro" id="IPR006035">
    <property type="entry name" value="Ureohydrolase"/>
</dbReference>
<dbReference type="Pfam" id="PF00491">
    <property type="entry name" value="Arginase"/>
    <property type="match status" value="1"/>
</dbReference>
<keyword evidence="2 4" id="KW-0479">Metal-binding</keyword>
<feature type="binding site" evidence="4">
    <location>
        <position position="126"/>
    </location>
    <ligand>
        <name>Mn(2+)</name>
        <dbReference type="ChEBI" id="CHEBI:29035"/>
        <label>2</label>
    </ligand>
</feature>
<dbReference type="CDD" id="cd09990">
    <property type="entry name" value="Agmatinase-like"/>
    <property type="match status" value="1"/>
</dbReference>
<dbReference type="PROSITE" id="PS01053">
    <property type="entry name" value="ARGINASE_1"/>
    <property type="match status" value="1"/>
</dbReference>
<feature type="binding site" evidence="4">
    <location>
        <position position="213"/>
    </location>
    <ligand>
        <name>Mn(2+)</name>
        <dbReference type="ChEBI" id="CHEBI:29035"/>
        <label>1</label>
    </ligand>
</feature>
<dbReference type="PANTHER" id="PTHR11358:SF26">
    <property type="entry name" value="GUANIDINO ACID HYDROLASE, MITOCHONDRIAL"/>
    <property type="match status" value="1"/>
</dbReference>
<feature type="binding site" evidence="4">
    <location>
        <position position="128"/>
    </location>
    <ligand>
        <name>Mn(2+)</name>
        <dbReference type="ChEBI" id="CHEBI:29035"/>
        <label>1</label>
    </ligand>
</feature>
<feature type="binding site" evidence="4">
    <location>
        <position position="215"/>
    </location>
    <ligand>
        <name>Mn(2+)</name>
        <dbReference type="ChEBI" id="CHEBI:29035"/>
        <label>1</label>
    </ligand>
</feature>
<dbReference type="PROSITE" id="PS51409">
    <property type="entry name" value="ARGINASE_2"/>
    <property type="match status" value="1"/>
</dbReference>
<dbReference type="SUPFAM" id="SSF52768">
    <property type="entry name" value="Arginase/deacetylase"/>
    <property type="match status" value="1"/>
</dbReference>
<dbReference type="Proteomes" id="UP000554766">
    <property type="component" value="Unassembled WGS sequence"/>
</dbReference>
<feature type="binding site" evidence="4">
    <location>
        <position position="104"/>
    </location>
    <ligand>
        <name>Mn(2+)</name>
        <dbReference type="ChEBI" id="CHEBI:29035"/>
        <label>1</label>
    </ligand>
</feature>
<evidence type="ECO:0000256" key="3">
    <source>
        <dbReference type="ARBA" id="ARBA00022801"/>
    </source>
</evidence>
<sequence>MYLTKKSRLLKDPHDIRMCDNSASSSVVFVGIPWDGAVAGRPGARLGPAKIRTAFCNLPKRADVEDLGDVDVVIGDPAETWQRVEKTFRSLKDRQQILVAGGDHSVTPYVYRGLSEGRKISYVVLDAHFDLRTVSEGLTSGMATRLVKESGGDIPITVIGIREWSNPSYMFSLADKMGIEYYTIEQIHKLGIEEVADRVYQQHRNYKAYLSIDLDVVDPAFAPGVNAPSPGGLTSREVLILVSHLSKALKPIAVDTVEVSPPYDVGDITSNLAAVLLYTSIWSR</sequence>
<evidence type="ECO:0000256" key="5">
    <source>
        <dbReference type="RuleBase" id="RU003684"/>
    </source>
</evidence>
<keyword evidence="3 5" id="KW-0378">Hydrolase</keyword>
<evidence type="ECO:0000313" key="6">
    <source>
        <dbReference type="EMBL" id="NYR15237.1"/>
    </source>
</evidence>
<dbReference type="PANTHER" id="PTHR11358">
    <property type="entry name" value="ARGINASE/AGMATINASE"/>
    <property type="match status" value="1"/>
</dbReference>
<evidence type="ECO:0000256" key="2">
    <source>
        <dbReference type="ARBA" id="ARBA00022723"/>
    </source>
</evidence>
<dbReference type="PIRSF" id="PIRSF036979">
    <property type="entry name" value="Arginase"/>
    <property type="match status" value="1"/>
</dbReference>
<protein>
    <submittedName>
        <fullName evidence="6">Arginase family protein</fullName>
    </submittedName>
</protein>
<dbReference type="GO" id="GO:0033389">
    <property type="term" value="P:putrescine biosynthetic process from arginine, via agmatine"/>
    <property type="evidence" value="ECO:0007669"/>
    <property type="project" value="TreeGrafter"/>
</dbReference>
<dbReference type="AlphaFoldDB" id="A0A7L4P9V2"/>
<keyword evidence="4" id="KW-0464">Manganese</keyword>
<comment type="similarity">
    <text evidence="1">Belongs to the arginase family. Agmatinase subfamily.</text>
</comment>
<dbReference type="EMBL" id="JAAVJF010000002">
    <property type="protein sequence ID" value="NYR15237.1"/>
    <property type="molecule type" value="Genomic_DNA"/>
</dbReference>
<reference evidence="6 7" key="1">
    <citation type="journal article" date="2020" name="Nat. Commun.">
        <title>The structures of two archaeal type IV pili illuminate evolutionary relationships.</title>
        <authorList>
            <person name="Wang F."/>
            <person name="Baquero D.P."/>
            <person name="Su Z."/>
            <person name="Beltran L.C."/>
            <person name="Prangishvili D."/>
            <person name="Krupovic M."/>
            <person name="Egelman E.H."/>
        </authorList>
    </citation>
    <scope>NUCLEOTIDE SEQUENCE [LARGE SCALE GENOMIC DNA]</scope>
    <source>
        <strain evidence="6 7">2GA</strain>
    </source>
</reference>
<dbReference type="Gene3D" id="3.40.800.10">
    <property type="entry name" value="Ureohydrolase domain"/>
    <property type="match status" value="1"/>
</dbReference>
<dbReference type="InterPro" id="IPR020855">
    <property type="entry name" value="Ureohydrolase_Mn_BS"/>
</dbReference>
<evidence type="ECO:0000256" key="4">
    <source>
        <dbReference type="PIRSR" id="PIRSR036979-1"/>
    </source>
</evidence>
<feature type="binding site" evidence="4">
    <location>
        <position position="130"/>
    </location>
    <ligand>
        <name>Mn(2+)</name>
        <dbReference type="ChEBI" id="CHEBI:29035"/>
        <label>1</label>
    </ligand>
</feature>
<evidence type="ECO:0000313" key="7">
    <source>
        <dbReference type="Proteomes" id="UP000554766"/>
    </source>
</evidence>
<dbReference type="GO" id="GO:0046872">
    <property type="term" value="F:metal ion binding"/>
    <property type="evidence" value="ECO:0007669"/>
    <property type="project" value="UniProtKB-KW"/>
</dbReference>
<proteinExistence type="inferred from homology"/>
<organism evidence="6 7">
    <name type="scientific">Pyrobaculum arsenaticum</name>
    <dbReference type="NCBI Taxonomy" id="121277"/>
    <lineage>
        <taxon>Archaea</taxon>
        <taxon>Thermoproteota</taxon>
        <taxon>Thermoprotei</taxon>
        <taxon>Thermoproteales</taxon>
        <taxon>Thermoproteaceae</taxon>
        <taxon>Pyrobaculum</taxon>
    </lineage>
</organism>
<name>A0A7L4P9V2_9CREN</name>
<comment type="caution">
    <text evidence="6">The sequence shown here is derived from an EMBL/GenBank/DDBJ whole genome shotgun (WGS) entry which is preliminary data.</text>
</comment>
<dbReference type="GO" id="GO:0008783">
    <property type="term" value="F:agmatinase activity"/>
    <property type="evidence" value="ECO:0007669"/>
    <property type="project" value="TreeGrafter"/>
</dbReference>
<keyword evidence="7" id="KW-1185">Reference proteome</keyword>
<dbReference type="GeneID" id="5055341"/>
<dbReference type="InterPro" id="IPR023696">
    <property type="entry name" value="Ureohydrolase_dom_sf"/>
</dbReference>